<dbReference type="AlphaFoldDB" id="A0A317XTX0"/>
<evidence type="ECO:0000256" key="1">
    <source>
        <dbReference type="SAM" id="MobiDB-lite"/>
    </source>
</evidence>
<keyword evidence="3" id="KW-1185">Reference proteome</keyword>
<name>A0A317XTX0_9BASI</name>
<dbReference type="InParanoid" id="A0A317XTX0"/>
<protein>
    <submittedName>
        <fullName evidence="2">Uncharacterized protein</fullName>
    </submittedName>
</protein>
<proteinExistence type="predicted"/>
<feature type="compositionally biased region" description="Basic and acidic residues" evidence="1">
    <location>
        <begin position="202"/>
        <end position="223"/>
    </location>
</feature>
<gene>
    <name evidence="2" type="ORF">BCV70DRAFT_72458</name>
</gene>
<feature type="region of interest" description="Disordered" evidence="1">
    <location>
        <begin position="201"/>
        <end position="223"/>
    </location>
</feature>
<dbReference type="EMBL" id="KZ819190">
    <property type="protein sequence ID" value="PWZ01350.1"/>
    <property type="molecule type" value="Genomic_DNA"/>
</dbReference>
<organism evidence="2 3">
    <name type="scientific">Testicularia cyperi</name>
    <dbReference type="NCBI Taxonomy" id="1882483"/>
    <lineage>
        <taxon>Eukaryota</taxon>
        <taxon>Fungi</taxon>
        <taxon>Dikarya</taxon>
        <taxon>Basidiomycota</taxon>
        <taxon>Ustilaginomycotina</taxon>
        <taxon>Ustilaginomycetes</taxon>
        <taxon>Ustilaginales</taxon>
        <taxon>Anthracoideaceae</taxon>
        <taxon>Testicularia</taxon>
    </lineage>
</organism>
<evidence type="ECO:0000313" key="2">
    <source>
        <dbReference type="EMBL" id="PWZ01350.1"/>
    </source>
</evidence>
<reference evidence="2 3" key="1">
    <citation type="journal article" date="2018" name="Mol. Biol. Evol.">
        <title>Broad Genomic Sampling Reveals a Smut Pathogenic Ancestry of the Fungal Clade Ustilaginomycotina.</title>
        <authorList>
            <person name="Kijpornyongpan T."/>
            <person name="Mondo S.J."/>
            <person name="Barry K."/>
            <person name="Sandor L."/>
            <person name="Lee J."/>
            <person name="Lipzen A."/>
            <person name="Pangilinan J."/>
            <person name="LaButti K."/>
            <person name="Hainaut M."/>
            <person name="Henrissat B."/>
            <person name="Grigoriev I.V."/>
            <person name="Spatafora J.W."/>
            <person name="Aime M.C."/>
        </authorList>
    </citation>
    <scope>NUCLEOTIDE SEQUENCE [LARGE SCALE GENOMIC DNA]</scope>
    <source>
        <strain evidence="2 3">MCA 3645</strain>
    </source>
</reference>
<dbReference type="Proteomes" id="UP000246740">
    <property type="component" value="Unassembled WGS sequence"/>
</dbReference>
<evidence type="ECO:0000313" key="3">
    <source>
        <dbReference type="Proteomes" id="UP000246740"/>
    </source>
</evidence>
<sequence>MAQKLGILSLCISPGLGGKEDGQTDALSFSEVEAATMGRLACWPFPPGRLCPPLLYLLFSFPSHQISISCGCLVCRALFQQYSKKLLRWLHVAIMHLAMARSTPALKCLTRLAGSLPRFTFRGGRRFGKASLLIPPRSCIESRHRSYSLPSHATASGHLASSLLAVGRHLFQPGRHRAVGTFSIHVLYLYVLQQRQPNQLQRSEKHAEHFVERENESRIRRGI</sequence>
<accession>A0A317XTX0</accession>